<gene>
    <name evidence="5" type="primary">cttP</name>
    <name evidence="5" type="ORF">MoryE10_18800</name>
</gene>
<organism evidence="5 6">
    <name type="scientific">Methylogaea oryzae</name>
    <dbReference type="NCBI Taxonomy" id="1295382"/>
    <lineage>
        <taxon>Bacteria</taxon>
        <taxon>Pseudomonadati</taxon>
        <taxon>Pseudomonadota</taxon>
        <taxon>Gammaproteobacteria</taxon>
        <taxon>Methylococcales</taxon>
        <taxon>Methylococcaceae</taxon>
        <taxon>Methylogaea</taxon>
    </lineage>
</organism>
<dbReference type="AlphaFoldDB" id="A0A8D4VQ28"/>
<evidence type="ECO:0000256" key="2">
    <source>
        <dbReference type="ARBA" id="ARBA00023224"/>
    </source>
</evidence>
<dbReference type="GO" id="GO:0006935">
    <property type="term" value="P:chemotaxis"/>
    <property type="evidence" value="ECO:0007669"/>
    <property type="project" value="UniProtKB-ARBA"/>
</dbReference>
<dbReference type="PROSITE" id="PS51257">
    <property type="entry name" value="PROKAR_LIPOPROTEIN"/>
    <property type="match status" value="1"/>
</dbReference>
<evidence type="ECO:0000313" key="5">
    <source>
        <dbReference type="EMBL" id="BBL71274.1"/>
    </source>
</evidence>
<proteinExistence type="predicted"/>
<evidence type="ECO:0000313" key="6">
    <source>
        <dbReference type="Proteomes" id="UP000824988"/>
    </source>
</evidence>
<name>A0A8D4VQ28_9GAMM</name>
<keyword evidence="6" id="KW-1185">Reference proteome</keyword>
<dbReference type="InterPro" id="IPR004089">
    <property type="entry name" value="MCPsignal_dom"/>
</dbReference>
<dbReference type="Proteomes" id="UP000824988">
    <property type="component" value="Chromosome"/>
</dbReference>
<dbReference type="EMBL" id="AP019782">
    <property type="protein sequence ID" value="BBL71274.1"/>
    <property type="molecule type" value="Genomic_DNA"/>
</dbReference>
<protein>
    <submittedName>
        <fullName evidence="5">Trichloroethylene chemotactic transducer CttP</fullName>
    </submittedName>
</protein>
<feature type="domain" description="Methyl-accepting transducer" evidence="4">
    <location>
        <begin position="201"/>
        <end position="293"/>
    </location>
</feature>
<evidence type="ECO:0000256" key="1">
    <source>
        <dbReference type="ARBA" id="ARBA00004370"/>
    </source>
</evidence>
<sequence>MKANSSDTQTSPLKRYLAPALWTLACVAGWRLIAERWPVDSAAANAQLAVLLTACAGWAWIAHRAARVSESVQRQRDEEQLMQNMDRLFTDLDGLFHHLADEFGQQIGSATSEIDQTSDVVTDAMHKLVASFTGLQASVREQHEMVCTLTSHQGAVVHEPSSDANGEETVTLQGFMSDTSNTMTMFVDNIITNSKTAMVLVQRMEDVNNDVNKILHVLKEVRDIADQTNLLALNAAIEAARAGEAGRGFAVVADEVRKLSVRSNEFSDEIKILVSSVNRSLRAAEDALQEISSKDMNFALQSKVKIEKMMGTIEQMDNNITDTTARLLTMTSRIESDVSLSVMSLQFQDLACQLLRHSQSRLAAMRAILSGVMDVVGAQSAADRNAITDGMSRLQKLRDTIHAAEDVIEKTKHNPVKQVNMSAGDIDLF</sequence>
<reference evidence="5" key="1">
    <citation type="submission" date="2019-06" db="EMBL/GenBank/DDBJ databases">
        <title>Complete genome sequence of Methylogaea oryzae strain JCM16910.</title>
        <authorList>
            <person name="Asakawa S."/>
        </authorList>
    </citation>
    <scope>NUCLEOTIDE SEQUENCE</scope>
    <source>
        <strain evidence="5">E10</strain>
    </source>
</reference>
<dbReference type="Pfam" id="PF00015">
    <property type="entry name" value="MCPsignal"/>
    <property type="match status" value="1"/>
</dbReference>
<accession>A0A8D4VQ28</accession>
<dbReference type="SMART" id="SM00283">
    <property type="entry name" value="MA"/>
    <property type="match status" value="1"/>
</dbReference>
<dbReference type="RefSeq" id="WP_221046889.1">
    <property type="nucleotide sequence ID" value="NZ_AP019782.1"/>
</dbReference>
<dbReference type="KEGG" id="moz:MoryE10_18800"/>
<dbReference type="PANTHER" id="PTHR32089">
    <property type="entry name" value="METHYL-ACCEPTING CHEMOTAXIS PROTEIN MCPB"/>
    <property type="match status" value="1"/>
</dbReference>
<dbReference type="GO" id="GO:0007165">
    <property type="term" value="P:signal transduction"/>
    <property type="evidence" value="ECO:0007669"/>
    <property type="project" value="UniProtKB-KW"/>
</dbReference>
<comment type="subcellular location">
    <subcellularLocation>
        <location evidence="1">Membrane</location>
    </subcellularLocation>
</comment>
<evidence type="ECO:0000256" key="3">
    <source>
        <dbReference type="PROSITE-ProRule" id="PRU00284"/>
    </source>
</evidence>
<dbReference type="PANTHER" id="PTHR32089:SF112">
    <property type="entry name" value="LYSOZYME-LIKE PROTEIN-RELATED"/>
    <property type="match status" value="1"/>
</dbReference>
<dbReference type="GO" id="GO:0016020">
    <property type="term" value="C:membrane"/>
    <property type="evidence" value="ECO:0007669"/>
    <property type="project" value="UniProtKB-SubCell"/>
</dbReference>
<dbReference type="PROSITE" id="PS50111">
    <property type="entry name" value="CHEMOTAXIS_TRANSDUC_2"/>
    <property type="match status" value="1"/>
</dbReference>
<evidence type="ECO:0000259" key="4">
    <source>
        <dbReference type="PROSITE" id="PS50111"/>
    </source>
</evidence>
<keyword evidence="2 3" id="KW-0807">Transducer</keyword>